<evidence type="ECO:0000256" key="2">
    <source>
        <dbReference type="ARBA" id="ARBA00022884"/>
    </source>
</evidence>
<dbReference type="PROSITE" id="PS50889">
    <property type="entry name" value="S4"/>
    <property type="match status" value="1"/>
</dbReference>
<dbReference type="Proteomes" id="UP001595798">
    <property type="component" value="Unassembled WGS sequence"/>
</dbReference>
<dbReference type="InterPro" id="IPR000748">
    <property type="entry name" value="PsdUridine_synth_RsuA/RluB/E/F"/>
</dbReference>
<comment type="similarity">
    <text evidence="1 7">Belongs to the pseudouridine synthase RsuA family.</text>
</comment>
<dbReference type="RefSeq" id="WP_379890435.1">
    <property type="nucleotide sequence ID" value="NZ_JBHSDI010000064.1"/>
</dbReference>
<dbReference type="NCBIfam" id="TIGR00093">
    <property type="entry name" value="pseudouridine synthase"/>
    <property type="match status" value="1"/>
</dbReference>
<feature type="region of interest" description="Disordered" evidence="8">
    <location>
        <begin position="211"/>
        <end position="253"/>
    </location>
</feature>
<evidence type="ECO:0000259" key="9">
    <source>
        <dbReference type="Pfam" id="PF00849"/>
    </source>
</evidence>
<feature type="domain" description="Pseudouridine synthase RsuA/RluA-like" evidence="9">
    <location>
        <begin position="61"/>
        <end position="192"/>
    </location>
</feature>
<keyword evidence="3 7" id="KW-0413">Isomerase</keyword>
<keyword evidence="11" id="KW-1185">Reference proteome</keyword>
<comment type="caution">
    <text evidence="10">The sequence shown here is derived from an EMBL/GenBank/DDBJ whole genome shotgun (WGS) entry which is preliminary data.</text>
</comment>
<dbReference type="PANTHER" id="PTHR47683">
    <property type="entry name" value="PSEUDOURIDINE SYNTHASE FAMILY PROTEIN-RELATED"/>
    <property type="match status" value="1"/>
</dbReference>
<dbReference type="InterPro" id="IPR042092">
    <property type="entry name" value="PsdUridine_s_RsuA/RluB/E/F_cat"/>
</dbReference>
<dbReference type="PROSITE" id="PS01149">
    <property type="entry name" value="PSI_RSU"/>
    <property type="match status" value="1"/>
</dbReference>
<accession>A0ABV8QLG8</accession>
<dbReference type="InterPro" id="IPR050343">
    <property type="entry name" value="RsuA_PseudoU_synthase"/>
</dbReference>
<dbReference type="GO" id="GO:0016853">
    <property type="term" value="F:isomerase activity"/>
    <property type="evidence" value="ECO:0007669"/>
    <property type="project" value="UniProtKB-KW"/>
</dbReference>
<evidence type="ECO:0000256" key="6">
    <source>
        <dbReference type="PROSITE-ProRule" id="PRU00182"/>
    </source>
</evidence>
<dbReference type="InterPro" id="IPR020103">
    <property type="entry name" value="PsdUridine_synth_cat_dom_sf"/>
</dbReference>
<dbReference type="InterPro" id="IPR036986">
    <property type="entry name" value="S4_RNA-bd_sf"/>
</dbReference>
<dbReference type="Gene3D" id="3.30.70.1560">
    <property type="entry name" value="Alpha-L RNA-binding motif"/>
    <property type="match status" value="1"/>
</dbReference>
<dbReference type="PANTHER" id="PTHR47683:SF4">
    <property type="entry name" value="PSEUDOURIDINE SYNTHASE"/>
    <property type="match status" value="1"/>
</dbReference>
<evidence type="ECO:0000256" key="4">
    <source>
        <dbReference type="ARBA" id="ARBA00036749"/>
    </source>
</evidence>
<dbReference type="SUPFAM" id="SSF55174">
    <property type="entry name" value="Alpha-L RNA-binding motif"/>
    <property type="match status" value="1"/>
</dbReference>
<organism evidence="10 11">
    <name type="scientific">Marinobacter lacisalsi</name>
    <dbReference type="NCBI Taxonomy" id="475979"/>
    <lineage>
        <taxon>Bacteria</taxon>
        <taxon>Pseudomonadati</taxon>
        <taxon>Pseudomonadota</taxon>
        <taxon>Gammaproteobacteria</taxon>
        <taxon>Pseudomonadales</taxon>
        <taxon>Marinobacteraceae</taxon>
        <taxon>Marinobacter</taxon>
    </lineage>
</organism>
<evidence type="ECO:0000256" key="3">
    <source>
        <dbReference type="ARBA" id="ARBA00023235"/>
    </source>
</evidence>
<proteinExistence type="inferred from homology"/>
<comment type="catalytic activity">
    <reaction evidence="4">
        <text>uridine(516) in 16S rRNA = pseudouridine(516) in 16S rRNA</text>
        <dbReference type="Rhea" id="RHEA:38867"/>
        <dbReference type="Rhea" id="RHEA-COMP:10089"/>
        <dbReference type="Rhea" id="RHEA-COMP:10090"/>
        <dbReference type="ChEBI" id="CHEBI:65314"/>
        <dbReference type="ChEBI" id="CHEBI:65315"/>
        <dbReference type="EC" id="5.4.99.19"/>
    </reaction>
</comment>
<protein>
    <recommendedName>
        <fullName evidence="7">Pseudouridine synthase</fullName>
        <ecNumber evidence="7">5.4.99.-</ecNumber>
    </recommendedName>
</protein>
<keyword evidence="2 6" id="KW-0694">RNA-binding</keyword>
<dbReference type="EMBL" id="JBHSDI010000064">
    <property type="protein sequence ID" value="MFC4261162.1"/>
    <property type="molecule type" value="Genomic_DNA"/>
</dbReference>
<reference evidence="11" key="1">
    <citation type="journal article" date="2019" name="Int. J. Syst. Evol. Microbiol.">
        <title>The Global Catalogue of Microorganisms (GCM) 10K type strain sequencing project: providing services to taxonomists for standard genome sequencing and annotation.</title>
        <authorList>
            <consortium name="The Broad Institute Genomics Platform"/>
            <consortium name="The Broad Institute Genome Sequencing Center for Infectious Disease"/>
            <person name="Wu L."/>
            <person name="Ma J."/>
        </authorList>
    </citation>
    <scope>NUCLEOTIDE SEQUENCE [LARGE SCALE GENOMIC DNA]</scope>
    <source>
        <strain evidence="11">CECT 7297</strain>
    </source>
</reference>
<gene>
    <name evidence="10" type="ORF">ACFOZ5_19245</name>
</gene>
<dbReference type="EC" id="5.4.99.-" evidence="7"/>
<dbReference type="Pfam" id="PF00849">
    <property type="entry name" value="PseudoU_synth_2"/>
    <property type="match status" value="1"/>
</dbReference>
<evidence type="ECO:0000256" key="7">
    <source>
        <dbReference type="RuleBase" id="RU003887"/>
    </source>
</evidence>
<name>A0ABV8QLG8_9GAMM</name>
<dbReference type="InterPro" id="IPR018496">
    <property type="entry name" value="PsdUridine_synth_RsuA/RluB_CS"/>
</dbReference>
<dbReference type="CDD" id="cd00165">
    <property type="entry name" value="S4"/>
    <property type="match status" value="1"/>
</dbReference>
<evidence type="ECO:0000313" key="11">
    <source>
        <dbReference type="Proteomes" id="UP001595798"/>
    </source>
</evidence>
<dbReference type="Gene3D" id="3.30.70.580">
    <property type="entry name" value="Pseudouridine synthase I, catalytic domain, N-terminal subdomain"/>
    <property type="match status" value="1"/>
</dbReference>
<evidence type="ECO:0000256" key="5">
    <source>
        <dbReference type="ARBA" id="ARBA00037590"/>
    </source>
</evidence>
<dbReference type="InterPro" id="IPR020094">
    <property type="entry name" value="TruA/RsuA/RluB/E/F_N"/>
</dbReference>
<dbReference type="SUPFAM" id="SSF55120">
    <property type="entry name" value="Pseudouridine synthase"/>
    <property type="match status" value="1"/>
</dbReference>
<comment type="function">
    <text evidence="5">Responsible for synthesis of pseudouridine from uracil-516 in 16S ribosomal RNA.</text>
</comment>
<evidence type="ECO:0000256" key="8">
    <source>
        <dbReference type="SAM" id="MobiDB-lite"/>
    </source>
</evidence>
<dbReference type="Gene3D" id="3.10.290.10">
    <property type="entry name" value="RNA-binding S4 domain"/>
    <property type="match status" value="1"/>
</dbReference>
<sequence>MKLSRILSNQNGISRKQANLTIASGQVRVDGQICTEAARDISRFQSVMVGIKVIQQAEPAHYLMLHKPAGYLSATEDPVHPTVMELVPPELRGHLHIAGRLDRATTGLLILTNDGNWSRRLTEPDIKIPKVYRVTTLTPIGADAINQFAEGIWFACEKLTTSPATLEPLAPLEARVTIFEGRYHQVKRMFHAVGNQVTSLHRERIGTIALPESLPPGASRSLTPEEIGSVPSRGTTIATAGVTPAPGTSALPR</sequence>
<dbReference type="CDD" id="cd02553">
    <property type="entry name" value="PseudoU_synth_RsuA"/>
    <property type="match status" value="1"/>
</dbReference>
<dbReference type="InterPro" id="IPR006145">
    <property type="entry name" value="PsdUridine_synth_RsuA/RluA"/>
</dbReference>
<evidence type="ECO:0000256" key="1">
    <source>
        <dbReference type="ARBA" id="ARBA00008348"/>
    </source>
</evidence>
<evidence type="ECO:0000313" key="10">
    <source>
        <dbReference type="EMBL" id="MFC4261162.1"/>
    </source>
</evidence>